<dbReference type="RefSeq" id="WP_164711094.1">
    <property type="nucleotide sequence ID" value="NZ_CP031166.1"/>
</dbReference>
<proteinExistence type="predicted"/>
<reference evidence="1 2" key="1">
    <citation type="submission" date="2018-09" db="EMBL/GenBank/DDBJ databases">
        <title>Complete genome sequence of Euzebya sp. DY32-46 isolated from seawater of Pacific Ocean.</title>
        <authorList>
            <person name="Xu L."/>
            <person name="Wu Y.-H."/>
            <person name="Xu X.-W."/>
        </authorList>
    </citation>
    <scope>NUCLEOTIDE SEQUENCE [LARGE SCALE GENOMIC DNA]</scope>
    <source>
        <strain evidence="1 2">DY32-46</strain>
        <plasmid evidence="2">pedy32-46i</plasmid>
    </source>
</reference>
<keyword evidence="2" id="KW-1185">Reference proteome</keyword>
<dbReference type="Proteomes" id="UP000264006">
    <property type="component" value="Plasmid pEDY32-46I"/>
</dbReference>
<dbReference type="EMBL" id="CP031166">
    <property type="protein sequence ID" value="AXV09951.1"/>
    <property type="molecule type" value="Genomic_DNA"/>
</dbReference>
<accession>A0A346Y654</accession>
<dbReference type="KEGG" id="euz:DVS28_b0181"/>
<keyword evidence="1" id="KW-0614">Plasmid</keyword>
<evidence type="ECO:0000313" key="1">
    <source>
        <dbReference type="EMBL" id="AXV09951.1"/>
    </source>
</evidence>
<protein>
    <submittedName>
        <fullName evidence="1">Uncharacterized protein</fullName>
    </submittedName>
</protein>
<geneLocation type="plasmid" evidence="2">
    <name>pedy32-46i</name>
</geneLocation>
<name>A0A346Y654_9ACTN</name>
<organism evidence="1 2">
    <name type="scientific">Euzebya pacifica</name>
    <dbReference type="NCBI Taxonomy" id="1608957"/>
    <lineage>
        <taxon>Bacteria</taxon>
        <taxon>Bacillati</taxon>
        <taxon>Actinomycetota</taxon>
        <taxon>Nitriliruptoria</taxon>
        <taxon>Euzebyales</taxon>
    </lineage>
</organism>
<sequence>MNTAPIAHDRVAVTVNGADIDLVSVGDHWIGSVADTVNPAPTVLVLAPMRSGAWRVMADHARGWHVSGCRPLRHAPYVATHRTREAALIDLGSAAEMHRAAAGRRSMPDPHPCPSGDCWSHVGHGGPFDGPMVATAAQRLGKVG</sequence>
<dbReference type="AlphaFoldDB" id="A0A346Y654"/>
<gene>
    <name evidence="1" type="ORF">DVS28_b0181</name>
</gene>
<evidence type="ECO:0000313" key="2">
    <source>
        <dbReference type="Proteomes" id="UP000264006"/>
    </source>
</evidence>